<keyword evidence="2" id="KW-1185">Reference proteome</keyword>
<dbReference type="EMBL" id="OQ190478">
    <property type="protein sequence ID" value="WDS51679.1"/>
    <property type="molecule type" value="Genomic_DNA"/>
</dbReference>
<dbReference type="Proteomes" id="UP001215092">
    <property type="component" value="Segment"/>
</dbReference>
<reference evidence="1 2" key="1">
    <citation type="submission" date="2023-01" db="EMBL/GenBank/DDBJ databases">
        <authorList>
            <person name="Edelman T.J."/>
            <person name="Baldwin A.R."/>
            <person name="Chauncey H.A."/>
            <person name="Connelly K.A."/>
            <person name="Daniel I."/>
            <person name="Fitzgerald E.B."/>
            <person name="McKinney B.E."/>
            <person name="Murray D.M."/>
            <person name="Parshall S."/>
            <person name="Stokes L.T."/>
            <person name="Tanaka K.N."/>
            <person name="Vinson E.C."/>
            <person name="Klevikis C."/>
            <person name="Temple L."/>
            <person name="Rinehart C.A."/>
            <person name="Garlena R.A."/>
            <person name="Russell D.A."/>
            <person name="Jacobs-Sera D."/>
            <person name="Hatfull G.F."/>
        </authorList>
    </citation>
    <scope>NUCLEOTIDE SEQUENCE [LARGE SCALE GENOMIC DNA]</scope>
</reference>
<name>A0AAF0CDN3_9CAUD</name>
<organism evidence="1 2">
    <name type="scientific">Microbacterium phage Barnstormer</name>
    <dbReference type="NCBI Taxonomy" id="3028491"/>
    <lineage>
        <taxon>Viruses</taxon>
        <taxon>Duplodnaviria</taxon>
        <taxon>Heunggongvirae</taxon>
        <taxon>Uroviricota</taxon>
        <taxon>Caudoviricetes</taxon>
        <taxon>Casidaviridae</taxon>
        <taxon>Barnstormervirus</taxon>
        <taxon>Barnstormervirus barnstormer</taxon>
    </lineage>
</organism>
<evidence type="ECO:0000313" key="2">
    <source>
        <dbReference type="Proteomes" id="UP001215092"/>
    </source>
</evidence>
<sequence length="99" mass="10566">MRPTVDTGARAMTRVAPVAVLASTHRDGETYAETLAIPNALITTPSDAPGLEGRLHAAVVVSPRFAYLLADDEHPQHADAWRVFQTANRNSIHAGAPRG</sequence>
<proteinExistence type="predicted"/>
<gene>
    <name evidence="1" type="primary">42</name>
    <name evidence="1" type="ORF">SEA_BARNSTORMER_42</name>
</gene>
<protein>
    <submittedName>
        <fullName evidence="1">Uncharacterized protein</fullName>
    </submittedName>
</protein>
<accession>A0AAF0CDN3</accession>
<evidence type="ECO:0000313" key="1">
    <source>
        <dbReference type="EMBL" id="WDS51679.1"/>
    </source>
</evidence>